<dbReference type="PANTHER" id="PTHR32294">
    <property type="entry name" value="DNA POLYMERASE III SUBUNIT ALPHA"/>
    <property type="match status" value="1"/>
</dbReference>
<dbReference type="Gene3D" id="3.30.1900.20">
    <property type="match status" value="2"/>
</dbReference>
<keyword evidence="3 13" id="KW-0963">Cytoplasm</keyword>
<comment type="subcellular location">
    <subcellularLocation>
        <location evidence="13">Cytoplasm</location>
    </subcellularLocation>
</comment>
<dbReference type="Gene3D" id="2.40.50.140">
    <property type="entry name" value="Nucleic acid-binding proteins"/>
    <property type="match status" value="1"/>
</dbReference>
<protein>
    <recommendedName>
        <fullName evidence="12 13">DNA polymerase III PolC-type</fullName>
        <shortName evidence="13">PolIII</shortName>
        <ecNumber evidence="2 13">2.7.7.7</ecNumber>
    </recommendedName>
</protein>
<dbReference type="GO" id="GO:0006261">
    <property type="term" value="P:DNA-templated DNA replication"/>
    <property type="evidence" value="ECO:0007669"/>
    <property type="project" value="UniProtKB-UniRule"/>
</dbReference>
<dbReference type="HAMAP" id="MF_00356">
    <property type="entry name" value="DNApol_PolC"/>
    <property type="match status" value="1"/>
</dbReference>
<keyword evidence="6 13" id="KW-0235">DNA replication</keyword>
<dbReference type="InterPro" id="IPR006308">
    <property type="entry name" value="Pol_III_a_PolC-type_gram_pos"/>
</dbReference>
<gene>
    <name evidence="13 17" type="primary">polC</name>
    <name evidence="17" type="ORF">CL176_05345</name>
</gene>
<evidence type="ECO:0000259" key="16">
    <source>
        <dbReference type="SMART" id="SM00481"/>
    </source>
</evidence>
<keyword evidence="8 13" id="KW-0378">Hydrolase</keyword>
<dbReference type="InterPro" id="IPR036397">
    <property type="entry name" value="RNaseH_sf"/>
</dbReference>
<dbReference type="GO" id="GO:0005737">
    <property type="term" value="C:cytoplasm"/>
    <property type="evidence" value="ECO:0007669"/>
    <property type="project" value="UniProtKB-SubCell"/>
</dbReference>
<dbReference type="InterPro" id="IPR012340">
    <property type="entry name" value="NA-bd_OB-fold"/>
</dbReference>
<dbReference type="InterPro" id="IPR012337">
    <property type="entry name" value="RNaseH-like_sf"/>
</dbReference>
<dbReference type="Gene3D" id="3.30.420.10">
    <property type="entry name" value="Ribonuclease H-like superfamily/Ribonuclease H"/>
    <property type="match status" value="1"/>
</dbReference>
<dbReference type="FunFam" id="3.30.420.10:FF:000045">
    <property type="entry name" value="3'-5' exonuclease DinG"/>
    <property type="match status" value="1"/>
</dbReference>
<dbReference type="InterPro" id="IPR004805">
    <property type="entry name" value="DnaE2/DnaE/PolC"/>
</dbReference>
<dbReference type="Gene3D" id="1.10.150.700">
    <property type="entry name" value="PolC, middle finger domain"/>
    <property type="match status" value="1"/>
</dbReference>
<keyword evidence="10 13" id="KW-0239">DNA-directed DNA polymerase</keyword>
<evidence type="ECO:0000256" key="10">
    <source>
        <dbReference type="ARBA" id="ARBA00022932"/>
    </source>
</evidence>
<comment type="catalytic activity">
    <reaction evidence="11 13">
        <text>DNA(n) + a 2'-deoxyribonucleoside 5'-triphosphate = DNA(n+1) + diphosphate</text>
        <dbReference type="Rhea" id="RHEA:22508"/>
        <dbReference type="Rhea" id="RHEA-COMP:17339"/>
        <dbReference type="Rhea" id="RHEA-COMP:17340"/>
        <dbReference type="ChEBI" id="CHEBI:33019"/>
        <dbReference type="ChEBI" id="CHEBI:61560"/>
        <dbReference type="ChEBI" id="CHEBI:173112"/>
        <dbReference type="EC" id="2.7.7.7"/>
    </reaction>
</comment>
<feature type="region of interest" description="Disordered" evidence="14">
    <location>
        <begin position="194"/>
        <end position="229"/>
    </location>
</feature>
<evidence type="ECO:0000313" key="17">
    <source>
        <dbReference type="EMBL" id="AXY25469.1"/>
    </source>
</evidence>
<evidence type="ECO:0000256" key="3">
    <source>
        <dbReference type="ARBA" id="ARBA00022490"/>
    </source>
</evidence>
<dbReference type="Pfam" id="PF14579">
    <property type="entry name" value="HHH_6"/>
    <property type="match status" value="1"/>
</dbReference>
<dbReference type="SMART" id="SM00481">
    <property type="entry name" value="POLIIIAc"/>
    <property type="match status" value="1"/>
</dbReference>
<keyword evidence="5 13" id="KW-0548">Nucleotidyltransferase</keyword>
<evidence type="ECO:0000256" key="12">
    <source>
        <dbReference type="ARBA" id="ARBA00070925"/>
    </source>
</evidence>
<name>A0A347WK62_9LACT</name>
<evidence type="ECO:0000256" key="9">
    <source>
        <dbReference type="ARBA" id="ARBA00022839"/>
    </source>
</evidence>
<dbReference type="Pfam" id="PF14480">
    <property type="entry name" value="DNA_pol3_a_NI"/>
    <property type="match status" value="1"/>
</dbReference>
<dbReference type="CDD" id="cd06127">
    <property type="entry name" value="DEDDh"/>
    <property type="match status" value="1"/>
</dbReference>
<keyword evidence="9 13" id="KW-0269">Exonuclease</keyword>
<dbReference type="InterPro" id="IPR006054">
    <property type="entry name" value="DnaQ"/>
</dbReference>
<comment type="similarity">
    <text evidence="13">Belongs to the DNA polymerase type-C family. PolC subfamily.</text>
</comment>
<dbReference type="NCBIfam" id="TIGR00573">
    <property type="entry name" value="dnaq"/>
    <property type="match status" value="1"/>
</dbReference>
<dbReference type="EMBL" id="CP023434">
    <property type="protein sequence ID" value="AXY25469.1"/>
    <property type="molecule type" value="Genomic_DNA"/>
</dbReference>
<evidence type="ECO:0000256" key="6">
    <source>
        <dbReference type="ARBA" id="ARBA00022705"/>
    </source>
</evidence>
<keyword evidence="18" id="KW-1185">Reference proteome</keyword>
<sequence>MADQRDLFVYLLDQIQLHNEDIRAHLSDVEVDHVDILVNSKRWVFYFNRPERIYPDAYEIFQKQIVNAFKDIAEIEVWWQFDQLELDEADIENYFAAVVRRLSDEKPFVKACMENAQFHYEVGKVSIGLSSPQSVEMVQGKYHEILQMRLKQMGIENLSLEYYVDEALRSLEESTINERKSQEDEASLLEALRQQEERQEQQARAEMEQASDVEPIGKDIPPTSPTPMKELEDNQFKQVIEGYVFSKEVKELRGGNLLMILGVTDYTSSVTVKLISGRRIKATSFDLYNKGDWVRMEGDMVPDNYTSELYFRPRSMRNIAPKYVRYDKAPEGERRVELHAHTQMSQLDATNSAADIIKQAAAWGHPAVAITDHAGVQAFPEAFNMSKQLGIKVIYGCEIYLVNDGEPVAYNEAAIPLKDATYVVFDVETTGLSNVYDDIIELAGVKMKEGEVIDRFERFVHIDRPLSSFITELTSITDDMLKDAPDLKSVMTDFKAFCEGCILVAHNASFDMGFINKGYQKVGLEPTDAPVIDTLELSRTVNPEFKTHGLGVLAKRYNITLEQHHRAIYDSETTGYILFKMLAQAKEMYGMVEHQDLNQQMGQNDSYQQGRPMHATLLVQTQIGLKNLFKIVSEANVNYFYRTPRVPRSLLKKYREGLLVGTACAEGEVFTAMMQKGYDEARDLVDFYDYIELQPKAIYQTLIADEVIRDEATLEEIMRDMVRLGEETGKTVVATGDVHYIDPKDQIYREVLLRSMKANANRKLNLAPAHFRTTDEMLAEFAFLGEQEAYTLVVENSLKIADSIEEIEVIKKDLYTPIIEGAEEEIKAMTYGKAHEMYGNPLPTLIEERLEKELTSIISNGFAVIYLISQKLVLKSNEDGYLVGSRGSVGSSLVATLTGITEVNPLAPHYYCQKCHHNEFFTEGEYGSGYDLPDKACPECGELMQKDGQDIPFETFLGFYGDKVPDIDLNFSGDYQARAHAYTKELFGEDYVYRAGTIGTVAQKTALGYVRGYEEHTGEMLPQAERERLAYGIEGAKRTTGQHPGGIIVIPDNMEVYDFTPIQYPADDNNAEWKTTHFDFHSIDNNVLKLDILGHDDPTMIRMLFDLTGVDPQKIPAVEEKVMQIFQGTEVLGVTPEQIYSETGTLGVPEFGTNFVRGMVAETKPSNFAELLKISGLSHGTDVWLGNAQDLIRNNVIEFSEVIGCRDDIMVNLIHYGLEDGLAFKIMESVRKGKGIPDDWQAEMRAHNVPEWYIESCLKIKYMFPKAHAAAYVLNALRIAYFKVYYPIQYYAAYFSIRAKDFDLTAFYQGKEMVKRRIREINDKGFTATNKETTLLTELEIANEMLERGYRFQMVNLEKSDARNFVIDGDSLIPPFRAIPGLGANVADQIVKAREEASFLSKEDLQKRGKVSKTIMEYMDLNGVLEGLPEEDQLSLF</sequence>
<dbReference type="InterPro" id="IPR029460">
    <property type="entry name" value="DNAPol_HHH"/>
</dbReference>
<dbReference type="Gene3D" id="6.10.140.1510">
    <property type="match status" value="1"/>
</dbReference>
<dbReference type="Pfam" id="PF00929">
    <property type="entry name" value="RNase_T"/>
    <property type="match status" value="1"/>
</dbReference>
<accession>A0A347WK62</accession>
<dbReference type="Pfam" id="PF07733">
    <property type="entry name" value="DNA_pol3_alpha"/>
    <property type="match status" value="2"/>
</dbReference>
<dbReference type="CDD" id="cd04484">
    <property type="entry name" value="polC_OBF"/>
    <property type="match status" value="1"/>
</dbReference>
<dbReference type="InterPro" id="IPR044923">
    <property type="entry name" value="PolC_middle_finger_sf"/>
</dbReference>
<dbReference type="PANTHER" id="PTHR32294:SF5">
    <property type="entry name" value="DNA POLYMERASE III POLC-TYPE"/>
    <property type="match status" value="1"/>
</dbReference>
<dbReference type="Gene3D" id="3.20.20.140">
    <property type="entry name" value="Metal-dependent hydrolases"/>
    <property type="match status" value="1"/>
</dbReference>
<evidence type="ECO:0000256" key="14">
    <source>
        <dbReference type="SAM" id="MobiDB-lite"/>
    </source>
</evidence>
<reference evidence="17 18" key="1">
    <citation type="submission" date="2017-09" db="EMBL/GenBank/DDBJ databases">
        <title>Complete genome sequence of Oxytococcus suis strain ZY16052.</title>
        <authorList>
            <person name="Li F."/>
        </authorList>
    </citation>
    <scope>NUCLEOTIDE SEQUENCE [LARGE SCALE GENOMIC DNA]</scope>
    <source>
        <strain evidence="17 18">ZY16052</strain>
    </source>
</reference>
<dbReference type="InterPro" id="IPR013520">
    <property type="entry name" value="Ribonucl_H"/>
</dbReference>
<evidence type="ECO:0000259" key="15">
    <source>
        <dbReference type="SMART" id="SM00479"/>
    </source>
</evidence>
<evidence type="ECO:0000256" key="13">
    <source>
        <dbReference type="HAMAP-Rule" id="MF_00356"/>
    </source>
</evidence>
<evidence type="ECO:0000256" key="7">
    <source>
        <dbReference type="ARBA" id="ARBA00022722"/>
    </source>
</evidence>
<dbReference type="GO" id="GO:0003677">
    <property type="term" value="F:DNA binding"/>
    <property type="evidence" value="ECO:0007669"/>
    <property type="project" value="UniProtKB-UniRule"/>
</dbReference>
<dbReference type="Pfam" id="PF17657">
    <property type="entry name" value="DNA_pol3_finger"/>
    <property type="match status" value="1"/>
</dbReference>
<dbReference type="Pfam" id="PF02811">
    <property type="entry name" value="PHP"/>
    <property type="match status" value="1"/>
</dbReference>
<dbReference type="InterPro" id="IPR040982">
    <property type="entry name" value="DNA_pol3_finger"/>
</dbReference>
<dbReference type="EC" id="2.7.7.7" evidence="2 13"/>
<comment type="function">
    <text evidence="1 13">Required for replicative DNA synthesis. This DNA polymerase also exhibits 3' to 5' exonuclease activity.</text>
</comment>
<dbReference type="NCBIfam" id="TIGR01405">
    <property type="entry name" value="polC_Gram_pos"/>
    <property type="match status" value="1"/>
</dbReference>
<proteinExistence type="inferred from homology"/>
<dbReference type="GO" id="GO:0008408">
    <property type="term" value="F:3'-5' exonuclease activity"/>
    <property type="evidence" value="ECO:0007669"/>
    <property type="project" value="UniProtKB-UniRule"/>
</dbReference>
<evidence type="ECO:0000313" key="18">
    <source>
        <dbReference type="Proteomes" id="UP000263232"/>
    </source>
</evidence>
<evidence type="ECO:0000256" key="11">
    <source>
        <dbReference type="ARBA" id="ARBA00049244"/>
    </source>
</evidence>
<dbReference type="CDD" id="cd07435">
    <property type="entry name" value="PHP_PolIIIA_POLC"/>
    <property type="match status" value="1"/>
</dbReference>
<dbReference type="InterPro" id="IPR003141">
    <property type="entry name" value="Pol/His_phosphatase_N"/>
</dbReference>
<feature type="domain" description="Polymerase/histidinol phosphatase N-terminal" evidence="16">
    <location>
        <begin position="336"/>
        <end position="403"/>
    </location>
</feature>
<dbReference type="InterPro" id="IPR004013">
    <property type="entry name" value="PHP_dom"/>
</dbReference>
<evidence type="ECO:0000256" key="1">
    <source>
        <dbReference type="ARBA" id="ARBA00003452"/>
    </source>
</evidence>
<evidence type="ECO:0000256" key="8">
    <source>
        <dbReference type="ARBA" id="ARBA00022801"/>
    </source>
</evidence>
<dbReference type="NCBIfam" id="NF001688">
    <property type="entry name" value="PRK00448.1"/>
    <property type="match status" value="1"/>
</dbReference>
<dbReference type="SMART" id="SM00479">
    <property type="entry name" value="EXOIII"/>
    <property type="match status" value="1"/>
</dbReference>
<evidence type="ECO:0000256" key="2">
    <source>
        <dbReference type="ARBA" id="ARBA00012417"/>
    </source>
</evidence>
<dbReference type="InterPro" id="IPR011708">
    <property type="entry name" value="DNA_pol3_alpha_NTPase_dom"/>
</dbReference>
<keyword evidence="4 13" id="KW-0808">Transferase</keyword>
<feature type="compositionally biased region" description="Basic and acidic residues" evidence="14">
    <location>
        <begin position="194"/>
        <end position="207"/>
    </location>
</feature>
<dbReference type="InterPro" id="IPR028112">
    <property type="entry name" value="DNA_PolC-type_N_I"/>
</dbReference>
<dbReference type="OrthoDB" id="9804290at2"/>
<organism evidence="17 18">
    <name type="scientific">Suicoccus acidiformans</name>
    <dbReference type="NCBI Taxonomy" id="2036206"/>
    <lineage>
        <taxon>Bacteria</taxon>
        <taxon>Bacillati</taxon>
        <taxon>Bacillota</taxon>
        <taxon>Bacilli</taxon>
        <taxon>Lactobacillales</taxon>
        <taxon>Aerococcaceae</taxon>
        <taxon>Suicoccus</taxon>
    </lineage>
</organism>
<dbReference type="Gene3D" id="1.10.150.870">
    <property type="match status" value="1"/>
</dbReference>
<keyword evidence="7 13" id="KW-0540">Nuclease</keyword>
<dbReference type="SUPFAM" id="SSF53098">
    <property type="entry name" value="Ribonuclease H-like"/>
    <property type="match status" value="1"/>
</dbReference>
<dbReference type="RefSeq" id="WP_118990380.1">
    <property type="nucleotide sequence ID" value="NZ_CP023434.1"/>
</dbReference>
<dbReference type="KEGG" id="abae:CL176_05345"/>
<dbReference type="GO" id="GO:0003887">
    <property type="term" value="F:DNA-directed DNA polymerase activity"/>
    <property type="evidence" value="ECO:0007669"/>
    <property type="project" value="UniProtKB-UniRule"/>
</dbReference>
<evidence type="ECO:0000256" key="4">
    <source>
        <dbReference type="ARBA" id="ARBA00022679"/>
    </source>
</evidence>
<feature type="domain" description="Exonuclease" evidence="15">
    <location>
        <begin position="421"/>
        <end position="587"/>
    </location>
</feature>
<dbReference type="Proteomes" id="UP000263232">
    <property type="component" value="Chromosome"/>
</dbReference>
<evidence type="ECO:0000256" key="5">
    <source>
        <dbReference type="ARBA" id="ARBA00022695"/>
    </source>
</evidence>